<comment type="catalytic activity">
    <reaction evidence="3">
        <text>RNA(n) + a ribonucleoside 5'-triphosphate = RNA(n+1) + diphosphate</text>
        <dbReference type="Rhea" id="RHEA:21248"/>
        <dbReference type="Rhea" id="RHEA-COMP:14527"/>
        <dbReference type="Rhea" id="RHEA-COMP:17342"/>
        <dbReference type="ChEBI" id="CHEBI:33019"/>
        <dbReference type="ChEBI" id="CHEBI:61557"/>
        <dbReference type="ChEBI" id="CHEBI:140395"/>
        <dbReference type="EC" id="2.7.7.6"/>
    </reaction>
</comment>
<dbReference type="GO" id="GO:0003677">
    <property type="term" value="F:DNA binding"/>
    <property type="evidence" value="ECO:0007669"/>
    <property type="project" value="UniProtKB-UniRule"/>
</dbReference>
<dbReference type="NCBIfam" id="NF002208">
    <property type="entry name" value="PRK01099.1-3"/>
    <property type="match status" value="1"/>
</dbReference>
<name>A0A128A2L5_9ARCH</name>
<comment type="subcellular location">
    <subcellularLocation>
        <location evidence="3">Cytoplasm</location>
    </subcellularLocation>
</comment>
<evidence type="ECO:0000256" key="4">
    <source>
        <dbReference type="SAM" id="MobiDB-lite"/>
    </source>
</evidence>
<dbReference type="EC" id="2.7.7.6" evidence="3"/>
<keyword evidence="3" id="KW-0548">Nucleotidyltransferase</keyword>
<dbReference type="PANTHER" id="PTHR47227:SF5">
    <property type="entry name" value="DNA-DIRECTED RNA POLYMERASES I, II, AND III SUBUNIT RPABC2"/>
    <property type="match status" value="1"/>
</dbReference>
<dbReference type="AlphaFoldDB" id="A0A128A2L5"/>
<dbReference type="GO" id="GO:0003899">
    <property type="term" value="F:DNA-directed RNA polymerase activity"/>
    <property type="evidence" value="ECO:0007669"/>
    <property type="project" value="UniProtKB-UniRule"/>
</dbReference>
<protein>
    <recommendedName>
        <fullName evidence="3">DNA-directed RNA polymerase subunit Rpo6</fullName>
        <ecNumber evidence="3">2.7.7.6</ecNumber>
    </recommendedName>
    <alternativeName>
        <fullName evidence="3">DNA-directed RNA polymerase subunit K</fullName>
    </alternativeName>
</protein>
<dbReference type="GO" id="GO:0042797">
    <property type="term" value="P:tRNA transcription by RNA polymerase III"/>
    <property type="evidence" value="ECO:0007669"/>
    <property type="project" value="TreeGrafter"/>
</dbReference>
<dbReference type="GO" id="GO:0000428">
    <property type="term" value="C:DNA-directed RNA polymerase complex"/>
    <property type="evidence" value="ECO:0007669"/>
    <property type="project" value="UniProtKB-KW"/>
</dbReference>
<keyword evidence="6" id="KW-1185">Reference proteome</keyword>
<evidence type="ECO:0000256" key="1">
    <source>
        <dbReference type="ARBA" id="ARBA00022478"/>
    </source>
</evidence>
<proteinExistence type="inferred from homology"/>
<dbReference type="Gene3D" id="3.90.940.10">
    <property type="match status" value="1"/>
</dbReference>
<keyword evidence="3" id="KW-0963">Cytoplasm</keyword>
<dbReference type="GO" id="GO:0006366">
    <property type="term" value="P:transcription by RNA polymerase II"/>
    <property type="evidence" value="ECO:0007669"/>
    <property type="project" value="TreeGrafter"/>
</dbReference>
<comment type="similarity">
    <text evidence="3">Belongs to the archaeal Rpo6/eukaryotic RPB6 RNA polymerase subunit family.</text>
</comment>
<dbReference type="GO" id="GO:0005737">
    <property type="term" value="C:cytoplasm"/>
    <property type="evidence" value="ECO:0007669"/>
    <property type="project" value="UniProtKB-SubCell"/>
</dbReference>
<dbReference type="PROSITE" id="PS01111">
    <property type="entry name" value="RNA_POL_K_14KD"/>
    <property type="match status" value="1"/>
</dbReference>
<feature type="compositionally biased region" description="Acidic residues" evidence="4">
    <location>
        <begin position="1"/>
        <end position="23"/>
    </location>
</feature>
<gene>
    <name evidence="3" type="primary">rpo6</name>
    <name evidence="3" type="synonym">rpoK</name>
    <name evidence="5" type="ORF">NDEV_0792</name>
</gene>
<dbReference type="InterPro" id="IPR036161">
    <property type="entry name" value="RPB6/omega-like_sf"/>
</dbReference>
<dbReference type="PANTHER" id="PTHR47227">
    <property type="entry name" value="DNA-DIRECTED RNA POLYMERASE SUBUNIT K"/>
    <property type="match status" value="1"/>
</dbReference>
<comment type="subunit">
    <text evidence="3">Part of the RNA polymerase complex.</text>
</comment>
<dbReference type="NCBIfam" id="NF002207">
    <property type="entry name" value="PRK01099.1-2"/>
    <property type="match status" value="1"/>
</dbReference>
<dbReference type="GO" id="GO:0006360">
    <property type="term" value="P:transcription by RNA polymerase I"/>
    <property type="evidence" value="ECO:0007669"/>
    <property type="project" value="TreeGrafter"/>
</dbReference>
<dbReference type="InterPro" id="IPR006111">
    <property type="entry name" value="Rpo6/Rpb6"/>
</dbReference>
<keyword evidence="2 3" id="KW-0804">Transcription</keyword>
<dbReference type="Proteomes" id="UP000196239">
    <property type="component" value="Chromosome 1"/>
</dbReference>
<dbReference type="KEGG" id="ndv:NDEV_0792"/>
<accession>A0A128A2L5</accession>
<dbReference type="HAMAP" id="MF_00192">
    <property type="entry name" value="RNApol_arch_Rpo6"/>
    <property type="match status" value="1"/>
</dbReference>
<dbReference type="InterPro" id="IPR020708">
    <property type="entry name" value="DNA-dir_RNA_polK_14-18kDa_CS"/>
</dbReference>
<keyword evidence="1 3" id="KW-0240">DNA-directed RNA polymerase</keyword>
<comment type="function">
    <text evidence="3">DNA-dependent RNA polymerase (RNAP) catalyzes the transcription of DNA into RNA using the four ribonucleoside triphosphates as substrates.</text>
</comment>
<keyword evidence="3" id="KW-0808">Transferase</keyword>
<evidence type="ECO:0000313" key="6">
    <source>
        <dbReference type="Proteomes" id="UP000196239"/>
    </source>
</evidence>
<organism evidence="5 6">
    <name type="scientific">Nitrosotalea devaniterrae</name>
    <dbReference type="NCBI Taxonomy" id="1078905"/>
    <lineage>
        <taxon>Archaea</taxon>
        <taxon>Nitrososphaerota</taxon>
        <taxon>Nitrososphaeria</taxon>
        <taxon>Nitrosotaleales</taxon>
        <taxon>Nitrosotaleaceae</taxon>
        <taxon>Nitrosotalea</taxon>
    </lineage>
</organism>
<reference evidence="6" key="1">
    <citation type="submission" date="2015-10" db="EMBL/GenBank/DDBJ databases">
        <authorList>
            <person name="Lehtovirta-Morley L.E."/>
            <person name="Vieille C."/>
        </authorList>
    </citation>
    <scope>NUCLEOTIDE SEQUENCE [LARGE SCALE GENOMIC DNA]</scope>
</reference>
<dbReference type="EMBL" id="LN890280">
    <property type="protein sequence ID" value="CUR51557.1"/>
    <property type="molecule type" value="Genomic_DNA"/>
</dbReference>
<dbReference type="SUPFAM" id="SSF63562">
    <property type="entry name" value="RPB6/omega subunit-like"/>
    <property type="match status" value="1"/>
</dbReference>
<evidence type="ECO:0000256" key="2">
    <source>
        <dbReference type="ARBA" id="ARBA00023163"/>
    </source>
</evidence>
<evidence type="ECO:0000313" key="5">
    <source>
        <dbReference type="EMBL" id="CUR51557.1"/>
    </source>
</evidence>
<sequence length="169" mass="18834">MSDEPEEVSVDTEEVQPVEEEEPNLGPVVVETTEAPAEEEEEANPKAKKGKKELSAEEIAEQERLRKIIDAREIIDIDPIHEAIEYEMTGKGKIMIGPPTLTRFEKARILGARALQLSLGAPPFIPIPKDVATSLDLAYAELEKRVIPITIRRVLPNGDFQNIPIDLFD</sequence>
<feature type="region of interest" description="Disordered" evidence="4">
    <location>
        <begin position="1"/>
        <end position="55"/>
    </location>
</feature>
<evidence type="ECO:0000256" key="3">
    <source>
        <dbReference type="HAMAP-Rule" id="MF_00192"/>
    </source>
</evidence>